<evidence type="ECO:0000313" key="7">
    <source>
        <dbReference type="EMBL" id="MBZ6074760.1"/>
    </source>
</evidence>
<dbReference type="InterPro" id="IPR043129">
    <property type="entry name" value="ATPase_NBD"/>
</dbReference>
<dbReference type="GO" id="GO:0004309">
    <property type="term" value="F:exopolyphosphatase activity"/>
    <property type="evidence" value="ECO:0007669"/>
    <property type="project" value="UniProtKB-EC"/>
</dbReference>
<dbReference type="Proteomes" id="UP000704176">
    <property type="component" value="Unassembled WGS sequence"/>
</dbReference>
<comment type="caution">
    <text evidence="7">The sequence shown here is derived from an EMBL/GenBank/DDBJ whole genome shotgun (WGS) entry which is preliminary data.</text>
</comment>
<feature type="domain" description="Ppx/GppA phosphatase N-terminal" evidence="5">
    <location>
        <begin position="38"/>
        <end position="313"/>
    </location>
</feature>
<dbReference type="SUPFAM" id="SSF53067">
    <property type="entry name" value="Actin-like ATPase domain"/>
    <property type="match status" value="2"/>
</dbReference>
<dbReference type="Gene3D" id="3.30.420.150">
    <property type="entry name" value="Exopolyphosphatase. Domain 2"/>
    <property type="match status" value="1"/>
</dbReference>
<dbReference type="InterPro" id="IPR022371">
    <property type="entry name" value="Exopolyphosphatase"/>
</dbReference>
<evidence type="ECO:0000256" key="3">
    <source>
        <dbReference type="ARBA" id="ARBA00022801"/>
    </source>
</evidence>
<dbReference type="Gene3D" id="1.10.3210.10">
    <property type="entry name" value="Hypothetical protein af1432"/>
    <property type="match status" value="1"/>
</dbReference>
<dbReference type="RefSeq" id="WP_224310820.1">
    <property type="nucleotide sequence ID" value="NZ_JAIRBM010000001.1"/>
</dbReference>
<keyword evidence="8" id="KW-1185">Reference proteome</keyword>
<evidence type="ECO:0000256" key="1">
    <source>
        <dbReference type="ARBA" id="ARBA00007125"/>
    </source>
</evidence>
<evidence type="ECO:0000259" key="6">
    <source>
        <dbReference type="Pfam" id="PF21697"/>
    </source>
</evidence>
<name>A0ABS7VI42_9HYPH</name>
<organism evidence="7 8">
    <name type="scientific">Microvirga puerhi</name>
    <dbReference type="NCBI Taxonomy" id="2876078"/>
    <lineage>
        <taxon>Bacteria</taxon>
        <taxon>Pseudomonadati</taxon>
        <taxon>Pseudomonadota</taxon>
        <taxon>Alphaproteobacteria</taxon>
        <taxon>Hyphomicrobiales</taxon>
        <taxon>Methylobacteriaceae</taxon>
        <taxon>Microvirga</taxon>
    </lineage>
</organism>
<dbReference type="CDD" id="cd24052">
    <property type="entry name" value="ASKHA_NBD_HpPPX-GppA-like"/>
    <property type="match status" value="1"/>
</dbReference>
<dbReference type="InterPro" id="IPR050273">
    <property type="entry name" value="GppA/Ppx_hydrolase"/>
</dbReference>
<accession>A0ABS7VI42</accession>
<dbReference type="SUPFAM" id="SSF109604">
    <property type="entry name" value="HD-domain/PDEase-like"/>
    <property type="match status" value="1"/>
</dbReference>
<proteinExistence type="inferred from homology"/>
<feature type="domain" description="Exopolyphosphatase C-terminal" evidence="6">
    <location>
        <begin position="320"/>
        <end position="497"/>
    </location>
</feature>
<dbReference type="InterPro" id="IPR003695">
    <property type="entry name" value="Ppx_GppA_N"/>
</dbReference>
<comment type="catalytic activity">
    <reaction evidence="4">
        <text>[phosphate](n) + H2O = [phosphate](n-1) + phosphate + H(+)</text>
        <dbReference type="Rhea" id="RHEA:21528"/>
        <dbReference type="Rhea" id="RHEA-COMP:9859"/>
        <dbReference type="Rhea" id="RHEA-COMP:14279"/>
        <dbReference type="ChEBI" id="CHEBI:15377"/>
        <dbReference type="ChEBI" id="CHEBI:15378"/>
        <dbReference type="ChEBI" id="CHEBI:16838"/>
        <dbReference type="ChEBI" id="CHEBI:43474"/>
        <dbReference type="EC" id="3.6.1.11"/>
    </reaction>
</comment>
<dbReference type="NCBIfam" id="TIGR03706">
    <property type="entry name" value="exo_poly_only"/>
    <property type="match status" value="1"/>
</dbReference>
<dbReference type="PANTHER" id="PTHR30005:SF0">
    <property type="entry name" value="RETROGRADE REGULATION PROTEIN 2"/>
    <property type="match status" value="1"/>
</dbReference>
<evidence type="ECO:0000259" key="5">
    <source>
        <dbReference type="Pfam" id="PF02541"/>
    </source>
</evidence>
<evidence type="ECO:0000256" key="4">
    <source>
        <dbReference type="ARBA" id="ARBA00047607"/>
    </source>
</evidence>
<protein>
    <recommendedName>
        <fullName evidence="2">exopolyphosphatase</fullName>
        <ecNumber evidence="2">3.6.1.11</ecNumber>
    </recommendedName>
</protein>
<keyword evidence="3 7" id="KW-0378">Hydrolase</keyword>
<evidence type="ECO:0000256" key="2">
    <source>
        <dbReference type="ARBA" id="ARBA00012451"/>
    </source>
</evidence>
<dbReference type="InterPro" id="IPR048951">
    <property type="entry name" value="Ppx_C"/>
</dbReference>
<reference evidence="7 8" key="1">
    <citation type="submission" date="2021-09" db="EMBL/GenBank/DDBJ databases">
        <title>The complete genome sequence of a new microorganism.</title>
        <authorList>
            <person name="Zi Z."/>
        </authorList>
    </citation>
    <scope>NUCLEOTIDE SEQUENCE [LARGE SCALE GENOMIC DNA]</scope>
    <source>
        <strain evidence="7 8">WGZ8</strain>
    </source>
</reference>
<comment type="similarity">
    <text evidence="1">Belongs to the GppA/Ppx family.</text>
</comment>
<gene>
    <name evidence="7" type="primary">ppx</name>
    <name evidence="7" type="ORF">K9B37_00400</name>
</gene>
<dbReference type="EMBL" id="JAIRBM010000001">
    <property type="protein sequence ID" value="MBZ6074760.1"/>
    <property type="molecule type" value="Genomic_DNA"/>
</dbReference>
<dbReference type="Pfam" id="PF21697">
    <property type="entry name" value="Ppx_C"/>
    <property type="match status" value="1"/>
</dbReference>
<dbReference type="Pfam" id="PF02541">
    <property type="entry name" value="Ppx-GppA"/>
    <property type="match status" value="1"/>
</dbReference>
<dbReference type="EC" id="3.6.1.11" evidence="2"/>
<sequence length="507" mass="55392">MVLAERSEAQGRLKIGRPVAIIDIGSNSVRLVAYEGVSRAPTPIYNEKVLCGLGRHVATTGRLDDDAVERALRALARFRVLCDTMDVSEIYVLATAAARDASNGPAFLEAAEKACGCTIQLLSGATEARFSAYGVVSGFFRPDGVVGDMGGGSLELVDVKDDQVGEGVTMPLGGLALQDLSGGSLRKAERIIRTALEGAADQLESLHGRTFYAVGGTWRALARLHQAVIDYPLHVMHNYVINPDDSIDFLHLVEDADAKTLKDIESISEARRPLLAYGAILLEQIIRLGKPQEITISALGVREGLLYDKLDNEKRHLDPLLRAASDLNLLRSRSPRHGEELWEWTSRFIESLGLPETEYERRLRQAGCLLADIGWRAHPDYRGEQSLNLIAYGAFVGLDHPGRAYLALSIFFRHEGLSPDKVGSRIVALAGTRLMERARLLAAIMRVAFPVSVAMEGVLPETPLIARGRSVVLQLPSHRADLANERLVGRVRALAKLLNLEPVIEII</sequence>
<dbReference type="PANTHER" id="PTHR30005">
    <property type="entry name" value="EXOPOLYPHOSPHATASE"/>
    <property type="match status" value="1"/>
</dbReference>
<evidence type="ECO:0000313" key="8">
    <source>
        <dbReference type="Proteomes" id="UP000704176"/>
    </source>
</evidence>
<dbReference type="Gene3D" id="3.30.420.40">
    <property type="match status" value="1"/>
</dbReference>